<dbReference type="Proteomes" id="UP000580250">
    <property type="component" value="Unassembled WGS sequence"/>
</dbReference>
<evidence type="ECO:0000256" key="1">
    <source>
        <dbReference type="SAM" id="Phobius"/>
    </source>
</evidence>
<evidence type="ECO:0000313" key="2">
    <source>
        <dbReference type="EMBL" id="CAD2198119.1"/>
    </source>
</evidence>
<gene>
    <name evidence="2" type="ORF">MENT_LOCUS51407</name>
</gene>
<keyword evidence="1" id="KW-0812">Transmembrane</keyword>
<evidence type="ECO:0000313" key="3">
    <source>
        <dbReference type="Proteomes" id="UP000580250"/>
    </source>
</evidence>
<reference evidence="2 3" key="1">
    <citation type="submission" date="2020-08" db="EMBL/GenBank/DDBJ databases">
        <authorList>
            <person name="Koutsovoulos G."/>
            <person name="Danchin GJ E."/>
        </authorList>
    </citation>
    <scope>NUCLEOTIDE SEQUENCE [LARGE SCALE GENOMIC DNA]</scope>
</reference>
<dbReference type="AlphaFoldDB" id="A0A6V7XFL5"/>
<comment type="caution">
    <text evidence="2">The sequence shown here is derived from an EMBL/GenBank/DDBJ whole genome shotgun (WGS) entry which is preliminary data.</text>
</comment>
<keyword evidence="1" id="KW-0472">Membrane</keyword>
<feature type="transmembrane region" description="Helical" evidence="1">
    <location>
        <begin position="286"/>
        <end position="305"/>
    </location>
</feature>
<protein>
    <submittedName>
        <fullName evidence="2">Uncharacterized protein</fullName>
    </submittedName>
</protein>
<dbReference type="EMBL" id="CAJEWN010001524">
    <property type="protein sequence ID" value="CAD2198119.1"/>
    <property type="molecule type" value="Genomic_DNA"/>
</dbReference>
<accession>A0A6V7XFL5</accession>
<organism evidence="2 3">
    <name type="scientific">Meloidogyne enterolobii</name>
    <name type="common">Root-knot nematode worm</name>
    <name type="synonym">Meloidogyne mayaguensis</name>
    <dbReference type="NCBI Taxonomy" id="390850"/>
    <lineage>
        <taxon>Eukaryota</taxon>
        <taxon>Metazoa</taxon>
        <taxon>Ecdysozoa</taxon>
        <taxon>Nematoda</taxon>
        <taxon>Chromadorea</taxon>
        <taxon>Rhabditida</taxon>
        <taxon>Tylenchina</taxon>
        <taxon>Tylenchomorpha</taxon>
        <taxon>Tylenchoidea</taxon>
        <taxon>Meloidogynidae</taxon>
        <taxon>Meloidogyninae</taxon>
        <taxon>Meloidogyne</taxon>
    </lineage>
</organism>
<proteinExistence type="predicted"/>
<keyword evidence="1" id="KW-1133">Transmembrane helix</keyword>
<name>A0A6V7XFL5_MELEN</name>
<sequence length="306" mass="35075">MFLDYKLFNIIFQFLVERGCGKGPKLEINVLNVYCNGQLCNTKELFDKTFFCLNKGKEEKSLGAVICKERSCLVRRHFDGKLEQGCGKCPKDKINLSNIQCAQCHKNSFCNTDTYFESQIFCWEKNALNWIKTKGTRVCKALFKGVINVKDNIILAKCTDCVTSLCNTETILPPPIKCFHLNSKFQQNLKINKTCPHVYDSCYIARDVFWRVEQNCGECPPKYQKCVKCNNNFCNKQSLLPLTTTTTIKQETKITTETKTSTTTTSTTIIPSTKIFIKSEGQINKVKINVIFIFVFLLIFEILIIF</sequence>